<evidence type="ECO:0000313" key="1">
    <source>
        <dbReference type="EMBL" id="VVE84178.1"/>
    </source>
</evidence>
<organism evidence="1 2">
    <name type="scientific">Pandoraea sputorum</name>
    <dbReference type="NCBI Taxonomy" id="93222"/>
    <lineage>
        <taxon>Bacteria</taxon>
        <taxon>Pseudomonadati</taxon>
        <taxon>Pseudomonadota</taxon>
        <taxon>Betaproteobacteria</taxon>
        <taxon>Burkholderiales</taxon>
        <taxon>Burkholderiaceae</taxon>
        <taxon>Pandoraea</taxon>
    </lineage>
</organism>
<gene>
    <name evidence="1" type="ORF">PSP31121_04638</name>
</gene>
<sequence>MDNQISSTNLVTRALQDAALTSGSENIRPAAGQIGFRFELGRA</sequence>
<dbReference type="AlphaFoldDB" id="A0A5E5BFR2"/>
<reference evidence="1 2" key="1">
    <citation type="submission" date="2019-08" db="EMBL/GenBank/DDBJ databases">
        <authorList>
            <person name="Peeters C."/>
        </authorList>
    </citation>
    <scope>NUCLEOTIDE SEQUENCE [LARGE SCALE GENOMIC DNA]</scope>
    <source>
        <strain evidence="1 2">LMG 31121</strain>
    </source>
</reference>
<protein>
    <submittedName>
        <fullName evidence="1">Uncharacterized protein</fullName>
    </submittedName>
</protein>
<dbReference type="EMBL" id="CABPSR010000016">
    <property type="protein sequence ID" value="VVE84178.1"/>
    <property type="molecule type" value="Genomic_DNA"/>
</dbReference>
<dbReference type="Proteomes" id="UP000335538">
    <property type="component" value="Unassembled WGS sequence"/>
</dbReference>
<accession>A0A5E5BFR2</accession>
<proteinExistence type="predicted"/>
<name>A0A5E5BFR2_9BURK</name>
<evidence type="ECO:0000313" key="2">
    <source>
        <dbReference type="Proteomes" id="UP000335538"/>
    </source>
</evidence>